<dbReference type="AlphaFoldDB" id="S3DUW6"/>
<dbReference type="KEGG" id="glz:GLAREA_05068"/>
<gene>
    <name evidence="1" type="ORF">GLAREA_05068</name>
</gene>
<evidence type="ECO:0000313" key="2">
    <source>
        <dbReference type="Proteomes" id="UP000016922"/>
    </source>
</evidence>
<reference evidence="1 2" key="1">
    <citation type="journal article" date="2013" name="BMC Genomics">
        <title>Genomics-driven discovery of the pneumocandin biosynthetic gene cluster in the fungus Glarea lozoyensis.</title>
        <authorList>
            <person name="Chen L."/>
            <person name="Yue Q."/>
            <person name="Zhang X."/>
            <person name="Xiang M."/>
            <person name="Wang C."/>
            <person name="Li S."/>
            <person name="Che Y."/>
            <person name="Ortiz-Lopez F.J."/>
            <person name="Bills G.F."/>
            <person name="Liu X."/>
            <person name="An Z."/>
        </authorList>
    </citation>
    <scope>NUCLEOTIDE SEQUENCE [LARGE SCALE GENOMIC DNA]</scope>
    <source>
        <strain evidence="2">ATCC 20868 / MF5171</strain>
    </source>
</reference>
<dbReference type="HOGENOM" id="CLU_1289008_0_0_1"/>
<dbReference type="EMBL" id="KE145353">
    <property type="protein sequence ID" value="EPE35731.1"/>
    <property type="molecule type" value="Genomic_DNA"/>
</dbReference>
<dbReference type="GeneID" id="19464123"/>
<keyword evidence="2" id="KW-1185">Reference proteome</keyword>
<accession>S3DUW6</accession>
<dbReference type="Proteomes" id="UP000016922">
    <property type="component" value="Unassembled WGS sequence"/>
</dbReference>
<evidence type="ECO:0000313" key="1">
    <source>
        <dbReference type="EMBL" id="EPE35731.1"/>
    </source>
</evidence>
<protein>
    <submittedName>
        <fullName evidence="1">Uncharacterized protein</fullName>
    </submittedName>
</protein>
<name>S3DUW6_GLAL2</name>
<organism evidence="1 2">
    <name type="scientific">Glarea lozoyensis (strain ATCC 20868 / MF5171)</name>
    <dbReference type="NCBI Taxonomy" id="1116229"/>
    <lineage>
        <taxon>Eukaryota</taxon>
        <taxon>Fungi</taxon>
        <taxon>Dikarya</taxon>
        <taxon>Ascomycota</taxon>
        <taxon>Pezizomycotina</taxon>
        <taxon>Leotiomycetes</taxon>
        <taxon>Helotiales</taxon>
        <taxon>Helotiaceae</taxon>
        <taxon>Glarea</taxon>
    </lineage>
</organism>
<dbReference type="RefSeq" id="XP_008076549.1">
    <property type="nucleotide sequence ID" value="XM_008078358.1"/>
</dbReference>
<sequence length="214" mass="24633">MQYLPLGLPFLRDISIGKSYNDWYPLLSPHSGPWTGQKSAQYALGRTVWPNTQSSSLSVDDYNAPLKKHTEDIMKAFMKPFDKGCGGQDSKPFRLWFLSYKNRSVMRSSVYDRVCNPLRECGYVMWDDEIALPDEELKRRIDLLQTKTSHYSRPSYGGEEFRRSQECRSDLHQMGCSGYWAEDDLSQIQGLNIPILGAYVEKWGDPRSPKAEKS</sequence>
<proteinExistence type="predicted"/>